<evidence type="ECO:0000313" key="1">
    <source>
        <dbReference type="EMBL" id="QNB46147.1"/>
    </source>
</evidence>
<proteinExistence type="predicted"/>
<dbReference type="Proteomes" id="UP000515847">
    <property type="component" value="Chromosome"/>
</dbReference>
<reference evidence="1 2" key="1">
    <citation type="journal article" date="2019" name="Front. Microbiol.">
        <title>Thermoanaerosceptrum fracticalcis gen. nov. sp. nov., a Novel Fumarate-Fermenting Microorganism From a Deep Fractured Carbonate Aquifer of the US Great Basin.</title>
        <authorList>
            <person name="Hamilton-Brehm S.D."/>
            <person name="Stewart L.E."/>
            <person name="Zavarin M."/>
            <person name="Caldwell M."/>
            <person name="Lawson P.A."/>
            <person name="Onstott T.C."/>
            <person name="Grzymski J."/>
            <person name="Neveux I."/>
            <person name="Lollar B.S."/>
            <person name="Russell C.E."/>
            <person name="Moser D.P."/>
        </authorList>
    </citation>
    <scope>NUCLEOTIDE SEQUENCE [LARGE SCALE GENOMIC DNA]</scope>
    <source>
        <strain evidence="1 2">DRI-13</strain>
    </source>
</reference>
<sequence>MSKGEFQVLKKTGTYADALVAIGLADLLGSFEHDGVTRKTRIVDEGEVYTIKISPELSIEEILKWKRDPGYIYIRIKKTDPVPPGFPWYDYEGEKEVEKNYQEFQKTTARKGKQIGKAMQEQGVIPPSKPKDDLSIMKIFNSMRMGSNAYNQLFQAILETDDMSSILLNKLSRFGFQNIKEVNQNNDDKLHNAVSTLQLFNPVAGKGVHRPKPDSSSPSSISPKLLDWFEEWMKFRAMHIGLLAYNTGNDGKDTKVMVIAPGDISTKNLKTLRDDLLSERIRGSVWLDIQASLNITEKLIKHSEEFQQGTGSIKLAGRTPKDIIRGIYNTYFKNLGTASAVMNVSFLGMPDWFQVHNHQDAEDWLGILAEHKKCLRTLDESHSNDIALLLTYRDFLSTGDYRTFFDFLAAYGAHFIQCQVQKKHAQAFTTQNLRRIFMSDFKEIIENHGFLNIATAIRKSTISPQIRKSMTGKAPFEIQYGLAQKWKRKVKFQNEFITELSEFVQSYNAENTKRMEQGKETRKNITTEDLNQVFTLIKHYGSELVGMLLLAYGYAREPREEESLDKVN</sequence>
<protein>
    <recommendedName>
        <fullName evidence="3">Type I-B CRISPR-associated protein Cas8b1/Cst1</fullName>
    </recommendedName>
</protein>
<organism evidence="1 2">
    <name type="scientific">Thermanaerosceptrum fracticalcis</name>
    <dbReference type="NCBI Taxonomy" id="1712410"/>
    <lineage>
        <taxon>Bacteria</taxon>
        <taxon>Bacillati</taxon>
        <taxon>Bacillota</taxon>
        <taxon>Clostridia</taxon>
        <taxon>Eubacteriales</taxon>
        <taxon>Peptococcaceae</taxon>
        <taxon>Thermanaerosceptrum</taxon>
    </lineage>
</organism>
<dbReference type="AlphaFoldDB" id="A0A7G6E243"/>
<accession>A0A7G6E243</accession>
<dbReference type="OrthoDB" id="137710at2"/>
<dbReference type="KEGG" id="tfr:BR63_07370"/>
<keyword evidence="2" id="KW-1185">Reference proteome</keyword>
<name>A0A7G6E243_THEFR</name>
<evidence type="ECO:0008006" key="3">
    <source>
        <dbReference type="Google" id="ProtNLM"/>
    </source>
</evidence>
<dbReference type="EMBL" id="CP045798">
    <property type="protein sequence ID" value="QNB46147.1"/>
    <property type="molecule type" value="Genomic_DNA"/>
</dbReference>
<gene>
    <name evidence="1" type="ORF">BR63_07370</name>
</gene>
<evidence type="ECO:0000313" key="2">
    <source>
        <dbReference type="Proteomes" id="UP000515847"/>
    </source>
</evidence>
<dbReference type="RefSeq" id="WP_034422459.1">
    <property type="nucleotide sequence ID" value="NZ_CP045798.1"/>
</dbReference>